<comment type="caution">
    <text evidence="10">The sequence shown here is derived from an EMBL/GenBank/DDBJ whole genome shotgun (WGS) entry which is preliminary data.</text>
</comment>
<dbReference type="PANTHER" id="PTHR11662">
    <property type="entry name" value="SOLUTE CARRIER FAMILY 17"/>
    <property type="match status" value="1"/>
</dbReference>
<dbReference type="InterPro" id="IPR036259">
    <property type="entry name" value="MFS_trans_sf"/>
</dbReference>
<organism evidence="10 11">
    <name type="scientific">Danaus chrysippus</name>
    <name type="common">African queen</name>
    <dbReference type="NCBI Taxonomy" id="151541"/>
    <lineage>
        <taxon>Eukaryota</taxon>
        <taxon>Metazoa</taxon>
        <taxon>Ecdysozoa</taxon>
        <taxon>Arthropoda</taxon>
        <taxon>Hexapoda</taxon>
        <taxon>Insecta</taxon>
        <taxon>Pterygota</taxon>
        <taxon>Neoptera</taxon>
        <taxon>Endopterygota</taxon>
        <taxon>Lepidoptera</taxon>
        <taxon>Glossata</taxon>
        <taxon>Ditrysia</taxon>
        <taxon>Papilionoidea</taxon>
        <taxon>Nymphalidae</taxon>
        <taxon>Danainae</taxon>
        <taxon>Danaini</taxon>
        <taxon>Danaina</taxon>
        <taxon>Danaus</taxon>
        <taxon>Anosia</taxon>
    </lineage>
</organism>
<comment type="subcellular location">
    <subcellularLocation>
        <location evidence="1">Membrane</location>
        <topology evidence="1">Multi-pass membrane protein</topology>
    </subcellularLocation>
</comment>
<dbReference type="InterPro" id="IPR050382">
    <property type="entry name" value="MFS_Na/Anion_cotransporter"/>
</dbReference>
<dbReference type="Proteomes" id="UP000789524">
    <property type="component" value="Unassembled WGS sequence"/>
</dbReference>
<protein>
    <submittedName>
        <fullName evidence="10">(African queen) hypothetical protein</fullName>
    </submittedName>
</protein>
<evidence type="ECO:0000256" key="8">
    <source>
        <dbReference type="SAM" id="Phobius"/>
    </source>
</evidence>
<dbReference type="GO" id="GO:0016020">
    <property type="term" value="C:membrane"/>
    <property type="evidence" value="ECO:0007669"/>
    <property type="project" value="UniProtKB-SubCell"/>
</dbReference>
<dbReference type="CDD" id="cd17318">
    <property type="entry name" value="MFS_SLC17"/>
    <property type="match status" value="1"/>
</dbReference>
<reference evidence="10" key="1">
    <citation type="submission" date="2021-09" db="EMBL/GenBank/DDBJ databases">
        <authorList>
            <person name="Martin H S."/>
        </authorList>
    </citation>
    <scope>NUCLEOTIDE SEQUENCE</scope>
</reference>
<feature type="transmembrane region" description="Helical" evidence="8">
    <location>
        <begin position="369"/>
        <end position="390"/>
    </location>
</feature>
<dbReference type="PANTHER" id="PTHR11662:SF415">
    <property type="entry name" value="AT30085P-RELATED"/>
    <property type="match status" value="1"/>
</dbReference>
<feature type="transmembrane region" description="Helical" evidence="8">
    <location>
        <begin position="137"/>
        <end position="157"/>
    </location>
</feature>
<evidence type="ECO:0000313" key="11">
    <source>
        <dbReference type="Proteomes" id="UP000789524"/>
    </source>
</evidence>
<evidence type="ECO:0000256" key="7">
    <source>
        <dbReference type="SAM" id="MobiDB-lite"/>
    </source>
</evidence>
<evidence type="ECO:0000256" key="1">
    <source>
        <dbReference type="ARBA" id="ARBA00004141"/>
    </source>
</evidence>
<dbReference type="Gene3D" id="1.20.1250.20">
    <property type="entry name" value="MFS general substrate transporter like domains"/>
    <property type="match status" value="2"/>
</dbReference>
<keyword evidence="2" id="KW-0813">Transport</keyword>
<evidence type="ECO:0000256" key="5">
    <source>
        <dbReference type="ARBA" id="ARBA00022989"/>
    </source>
</evidence>
<evidence type="ECO:0000313" key="10">
    <source>
        <dbReference type="EMBL" id="CAG9584424.1"/>
    </source>
</evidence>
<proteinExistence type="predicted"/>
<evidence type="ECO:0000256" key="6">
    <source>
        <dbReference type="ARBA" id="ARBA00023136"/>
    </source>
</evidence>
<feature type="transmembrane region" description="Helical" evidence="8">
    <location>
        <begin position="228"/>
        <end position="252"/>
    </location>
</feature>
<feature type="compositionally biased region" description="Basic and acidic residues" evidence="7">
    <location>
        <begin position="513"/>
        <end position="527"/>
    </location>
</feature>
<feature type="transmembrane region" description="Helical" evidence="8">
    <location>
        <begin position="463"/>
        <end position="481"/>
    </location>
</feature>
<dbReference type="PROSITE" id="PS50850">
    <property type="entry name" value="MFS"/>
    <property type="match status" value="1"/>
</dbReference>
<dbReference type="SUPFAM" id="SSF103473">
    <property type="entry name" value="MFS general substrate transporter"/>
    <property type="match status" value="1"/>
</dbReference>
<sequence>MESRKASFSKSQTNIGQKMESHKGILNTLQSCCIIPKRYIFSIMAMFGILNVFTMRVSLNIAITQMVRHVKTVGGHFDPDACPSDDVVGNRTIVLNPHAVFDWDERTQGHLLSGFYYGYATTQFLGGYLVERYGGKWTIGLGLLSTSIFTLLTPVVLKVGGETWLFILRVLQGMGEGPTMPGLTFMMSRWIPPEERGIHSALIFGGGQMGNVLCPLLSGILLSDGRDWAYVFYFFGSSALIWFIFWTVLCYSEPNTHPFISKAELNHLNKVVIRSEHKNCKDTVPWKAILRSPPTWALLVSHVGHDWGLYTMITDLPKYSYDVLKFNITDTGLLSGLPYAAMTLCSFLFGYISDLCIEKGYHSVKTGRILYTTIAAAGPAICIILASYSGCDRNAAMIYFIISMGLMGAYYSGMKINTLDIAPNFAGSLTSLINTSSTFTGIISPFLIGLLTPDSTLVQWRTAFWVCFAMLMSTNLVYCLFTETDQQWWDDVRKFGYPEDWKHGPIVKDEIKNSEEEQLNKSRDKELNSIISK</sequence>
<evidence type="ECO:0000256" key="4">
    <source>
        <dbReference type="ARBA" id="ARBA00022847"/>
    </source>
</evidence>
<keyword evidence="3 8" id="KW-0812">Transmembrane</keyword>
<feature type="transmembrane region" description="Helical" evidence="8">
    <location>
        <begin position="111"/>
        <end position="130"/>
    </location>
</feature>
<keyword evidence="6 8" id="KW-0472">Membrane</keyword>
<evidence type="ECO:0000259" key="9">
    <source>
        <dbReference type="PROSITE" id="PS50850"/>
    </source>
</evidence>
<accession>A0A8J2R815</accession>
<name>A0A8J2R815_9NEOP</name>
<dbReference type="OrthoDB" id="2985014at2759"/>
<dbReference type="FunFam" id="1.20.1250.20:FF:000003">
    <property type="entry name" value="Solute carrier family 17 member 3"/>
    <property type="match status" value="1"/>
</dbReference>
<dbReference type="InterPro" id="IPR011701">
    <property type="entry name" value="MFS"/>
</dbReference>
<feature type="transmembrane region" description="Helical" evidence="8">
    <location>
        <begin position="425"/>
        <end position="451"/>
    </location>
</feature>
<feature type="transmembrane region" description="Helical" evidence="8">
    <location>
        <begin position="333"/>
        <end position="357"/>
    </location>
</feature>
<keyword evidence="11" id="KW-1185">Reference proteome</keyword>
<evidence type="ECO:0000256" key="2">
    <source>
        <dbReference type="ARBA" id="ARBA00022448"/>
    </source>
</evidence>
<feature type="domain" description="Major facilitator superfamily (MFS) profile" evidence="9">
    <location>
        <begin position="40"/>
        <end position="487"/>
    </location>
</feature>
<dbReference type="Pfam" id="PF07690">
    <property type="entry name" value="MFS_1"/>
    <property type="match status" value="1"/>
</dbReference>
<keyword evidence="5 8" id="KW-1133">Transmembrane helix</keyword>
<feature type="region of interest" description="Disordered" evidence="7">
    <location>
        <begin position="513"/>
        <end position="533"/>
    </location>
</feature>
<dbReference type="InterPro" id="IPR020846">
    <property type="entry name" value="MFS_dom"/>
</dbReference>
<dbReference type="FunFam" id="1.20.1250.20:FF:000423">
    <property type="entry name" value="Putative inorganic phosphate cotransporter-like Protein"/>
    <property type="match status" value="1"/>
</dbReference>
<feature type="transmembrane region" description="Helical" evidence="8">
    <location>
        <begin position="396"/>
        <end position="413"/>
    </location>
</feature>
<dbReference type="GO" id="GO:0006820">
    <property type="term" value="P:monoatomic anion transport"/>
    <property type="evidence" value="ECO:0007669"/>
    <property type="project" value="TreeGrafter"/>
</dbReference>
<feature type="transmembrane region" description="Helical" evidence="8">
    <location>
        <begin position="39"/>
        <end position="63"/>
    </location>
</feature>
<keyword evidence="4" id="KW-0769">Symport</keyword>
<dbReference type="AlphaFoldDB" id="A0A8J2R815"/>
<dbReference type="EMBL" id="CAKASE010000082">
    <property type="protein sequence ID" value="CAG9584424.1"/>
    <property type="molecule type" value="Genomic_DNA"/>
</dbReference>
<gene>
    <name evidence="10" type="ORF">DCHRY22_LOCUS15018</name>
</gene>
<evidence type="ECO:0000256" key="3">
    <source>
        <dbReference type="ARBA" id="ARBA00022692"/>
    </source>
</evidence>
<dbReference type="GO" id="GO:0015293">
    <property type="term" value="F:symporter activity"/>
    <property type="evidence" value="ECO:0007669"/>
    <property type="project" value="UniProtKB-KW"/>
</dbReference>